<dbReference type="STRING" id="1210086.GCA_001613105_02963"/>
<dbReference type="Pfam" id="PF09349">
    <property type="entry name" value="OHCU_decarbox"/>
    <property type="match status" value="1"/>
</dbReference>
<gene>
    <name evidence="3" type="ORF">DFR76_105366</name>
</gene>
<evidence type="ECO:0000259" key="2">
    <source>
        <dbReference type="Pfam" id="PF09349"/>
    </source>
</evidence>
<proteinExistence type="predicted"/>
<dbReference type="GO" id="GO:0006144">
    <property type="term" value="P:purine nucleobase metabolic process"/>
    <property type="evidence" value="ECO:0007669"/>
    <property type="project" value="UniProtKB-KW"/>
</dbReference>
<evidence type="ECO:0000256" key="1">
    <source>
        <dbReference type="ARBA" id="ARBA00022631"/>
    </source>
</evidence>
<feature type="domain" description="Oxo-4-hydroxy-4-carboxy-5-ureidoimidazoline decarboxylase" evidence="2">
    <location>
        <begin position="13"/>
        <end position="71"/>
    </location>
</feature>
<dbReference type="AlphaFoldDB" id="A0A370I5N9"/>
<keyword evidence="1" id="KW-0659">Purine metabolism</keyword>
<dbReference type="SUPFAM" id="SSF158694">
    <property type="entry name" value="UraD-Like"/>
    <property type="match status" value="1"/>
</dbReference>
<dbReference type="InterPro" id="IPR018020">
    <property type="entry name" value="OHCU_decarboxylase"/>
</dbReference>
<organism evidence="3 4">
    <name type="scientific">Nocardia pseudobrasiliensis</name>
    <dbReference type="NCBI Taxonomy" id="45979"/>
    <lineage>
        <taxon>Bacteria</taxon>
        <taxon>Bacillati</taxon>
        <taxon>Actinomycetota</taxon>
        <taxon>Actinomycetes</taxon>
        <taxon>Mycobacteriales</taxon>
        <taxon>Nocardiaceae</taxon>
        <taxon>Nocardia</taxon>
    </lineage>
</organism>
<protein>
    <submittedName>
        <fullName evidence="3">2-oxo-4-hydroxy-4-carboxy-5-ureidoimidazoline decarboxylase</fullName>
    </submittedName>
</protein>
<dbReference type="InterPro" id="IPR036778">
    <property type="entry name" value="OHCU_decarboxylase_sf"/>
</dbReference>
<keyword evidence="4" id="KW-1185">Reference proteome</keyword>
<comment type="caution">
    <text evidence="3">The sequence shown here is derived from an EMBL/GenBank/DDBJ whole genome shotgun (WGS) entry which is preliminary data.</text>
</comment>
<dbReference type="EMBL" id="QQBC01000005">
    <property type="protein sequence ID" value="RDI66043.1"/>
    <property type="molecule type" value="Genomic_DNA"/>
</dbReference>
<dbReference type="Proteomes" id="UP000254869">
    <property type="component" value="Unassembled WGS sequence"/>
</dbReference>
<sequence>MLMHQGLGLDRFNTLPRSRAIHALFECCCAVTWAEKIADARPYPTREALIAAVDGELLALSGPDLDRVFDSLVHERVSARTVQELSRIMHDHIEGLLGPAEGYPEY</sequence>
<accession>A0A370I5N9</accession>
<evidence type="ECO:0000313" key="4">
    <source>
        <dbReference type="Proteomes" id="UP000254869"/>
    </source>
</evidence>
<name>A0A370I5N9_9NOCA</name>
<reference evidence="3 4" key="1">
    <citation type="submission" date="2018-07" db="EMBL/GenBank/DDBJ databases">
        <title>Genomic Encyclopedia of Type Strains, Phase IV (KMG-IV): sequencing the most valuable type-strain genomes for metagenomic binning, comparative biology and taxonomic classification.</title>
        <authorList>
            <person name="Goeker M."/>
        </authorList>
    </citation>
    <scope>NUCLEOTIDE SEQUENCE [LARGE SCALE GENOMIC DNA]</scope>
    <source>
        <strain evidence="3 4">DSM 44290</strain>
    </source>
</reference>
<evidence type="ECO:0000313" key="3">
    <source>
        <dbReference type="EMBL" id="RDI66043.1"/>
    </source>
</evidence>
<dbReference type="Gene3D" id="1.10.3330.10">
    <property type="entry name" value="Oxo-4-hydroxy-4-carboxy-5-ureidoimidazoline decarboxylase"/>
    <property type="match status" value="1"/>
</dbReference>